<comment type="caution">
    <text evidence="12">The sequence shown here is derived from an EMBL/GenBank/DDBJ whole genome shotgun (WGS) entry which is preliminary data.</text>
</comment>
<gene>
    <name evidence="12" type="ORF">SAMN05444420_104147</name>
</gene>
<evidence type="ECO:0000256" key="10">
    <source>
        <dbReference type="SAM" id="SignalP"/>
    </source>
</evidence>
<dbReference type="InterPro" id="IPR004852">
    <property type="entry name" value="Di-haem_cyt_c_peroxidsae"/>
</dbReference>
<dbReference type="PANTHER" id="PTHR30600">
    <property type="entry name" value="CYTOCHROME C PEROXIDASE-RELATED"/>
    <property type="match status" value="1"/>
</dbReference>
<evidence type="ECO:0000313" key="13">
    <source>
        <dbReference type="Proteomes" id="UP000182771"/>
    </source>
</evidence>
<feature type="binding site" description="covalent" evidence="8">
    <location>
        <position position="224"/>
    </location>
    <ligand>
        <name>heme c</name>
        <dbReference type="ChEBI" id="CHEBI:61717"/>
        <label>2</label>
    </ligand>
</feature>
<dbReference type="EMBL" id="FNND01000004">
    <property type="protein sequence ID" value="SDW81993.1"/>
    <property type="molecule type" value="Genomic_DNA"/>
</dbReference>
<keyword evidence="7 9" id="KW-0408">Iron</keyword>
<keyword evidence="6" id="KW-0560">Oxidoreductase</keyword>
<dbReference type="GO" id="GO:0020037">
    <property type="term" value="F:heme binding"/>
    <property type="evidence" value="ECO:0007669"/>
    <property type="project" value="InterPro"/>
</dbReference>
<keyword evidence="12" id="KW-0575">Peroxidase</keyword>
<comment type="PTM">
    <text evidence="8">Binds 2 heme groups per subunit.</text>
</comment>
<protein>
    <submittedName>
        <fullName evidence="12">Cytochrome c peroxidase</fullName>
    </submittedName>
</protein>
<keyword evidence="5" id="KW-0574">Periplasm</keyword>
<comment type="cofactor">
    <cofactor evidence="8">
        <name>heme</name>
        <dbReference type="ChEBI" id="CHEBI:30413"/>
    </cofactor>
    <text evidence="8">Binds 2 heme groups.</text>
</comment>
<feature type="binding site" description="covalent" evidence="8">
    <location>
        <position position="78"/>
    </location>
    <ligand>
        <name>heme c</name>
        <dbReference type="ChEBI" id="CHEBI:61717"/>
        <label>1</label>
    </ligand>
</feature>
<dbReference type="PIRSF" id="PIRSF000294">
    <property type="entry name" value="Cytochrome-c_peroxidase"/>
    <property type="match status" value="1"/>
</dbReference>
<evidence type="ECO:0000313" key="12">
    <source>
        <dbReference type="EMBL" id="SDW81993.1"/>
    </source>
</evidence>
<dbReference type="GO" id="GO:0042597">
    <property type="term" value="C:periplasmic space"/>
    <property type="evidence" value="ECO:0007669"/>
    <property type="project" value="UniProtKB-SubCell"/>
</dbReference>
<name>A0A1H2WMW1_9FLAO</name>
<feature type="binding site" description="axial binding residue" evidence="9">
    <location>
        <position position="82"/>
    </location>
    <ligand>
        <name>heme c</name>
        <dbReference type="ChEBI" id="CHEBI:61717"/>
        <label>1</label>
    </ligand>
    <ligandPart>
        <name>Fe</name>
        <dbReference type="ChEBI" id="CHEBI:18248"/>
    </ligandPart>
</feature>
<reference evidence="12 13" key="1">
    <citation type="submission" date="2016-10" db="EMBL/GenBank/DDBJ databases">
        <authorList>
            <person name="Varghese N."/>
            <person name="Submissions S."/>
        </authorList>
    </citation>
    <scope>NUCLEOTIDE SEQUENCE [LARGE SCALE GENOMIC DNA]</scope>
    <source>
        <strain evidence="12 13">DSM 11449</strain>
    </source>
</reference>
<dbReference type="AlphaFoldDB" id="A0A1H2WMW1"/>
<dbReference type="InterPro" id="IPR051395">
    <property type="entry name" value="Cytochrome_c_Peroxidase/MauG"/>
</dbReference>
<dbReference type="RefSeq" id="WP_016420768.1">
    <property type="nucleotide sequence ID" value="NZ_FNND01000004.1"/>
</dbReference>
<sequence>MKNILIFIFLLSLLASCNKNNQEEAQQITNPRLSLAIPTNFPPLNPLIETAYPTQYGVALGDKLFHDVRLSRDNSISCATCHIRGQAYGDRNPRAVGVAGRIGLRNTPPIQNMAFLTQYMWDGAVVDLKEQPVTPIVTHEEMDSSLLEVIKKLKDDAYYKEAFAKAYGDSRITSERVLGSIAQFMYTLISANSKYDHVTRDHTATFTPLEQQGYTLFEAKCASCHKGTLFTDESFRNIGFPEHPDTVEEAGRGRVTGSEDDLYRFRVPSLRNVAYTAPYGSFGQFATLKEVLDYFDRGVRDYPNLDPILKNNGGRIPLTEQEKEALIAFMKTLSDPKFIGLE</sequence>
<keyword evidence="4 10" id="KW-0732">Signal</keyword>
<proteinExistence type="predicted"/>
<evidence type="ECO:0000256" key="1">
    <source>
        <dbReference type="ARBA" id="ARBA00004418"/>
    </source>
</evidence>
<evidence type="ECO:0000256" key="2">
    <source>
        <dbReference type="ARBA" id="ARBA00022617"/>
    </source>
</evidence>
<dbReference type="InterPro" id="IPR036909">
    <property type="entry name" value="Cyt_c-like_dom_sf"/>
</dbReference>
<feature type="signal peptide" evidence="10">
    <location>
        <begin position="1"/>
        <end position="21"/>
    </location>
</feature>
<comment type="subcellular location">
    <subcellularLocation>
        <location evidence="1">Periplasm</location>
    </subcellularLocation>
</comment>
<dbReference type="Gene3D" id="1.10.760.10">
    <property type="entry name" value="Cytochrome c-like domain"/>
    <property type="match status" value="2"/>
</dbReference>
<keyword evidence="2 8" id="KW-0349">Heme</keyword>
<dbReference type="OrthoDB" id="9805202at2"/>
<accession>A0A1H2WMW1</accession>
<evidence type="ECO:0000259" key="11">
    <source>
        <dbReference type="PROSITE" id="PS51007"/>
    </source>
</evidence>
<feature type="binding site" description="covalent" evidence="8">
    <location>
        <position position="81"/>
    </location>
    <ligand>
        <name>heme c</name>
        <dbReference type="ChEBI" id="CHEBI:61717"/>
        <label>1</label>
    </ligand>
</feature>
<evidence type="ECO:0000256" key="9">
    <source>
        <dbReference type="PIRSR" id="PIRSR000294-2"/>
    </source>
</evidence>
<keyword evidence="13" id="KW-1185">Reference proteome</keyword>
<evidence type="ECO:0000256" key="6">
    <source>
        <dbReference type="ARBA" id="ARBA00023002"/>
    </source>
</evidence>
<dbReference type="SUPFAM" id="SSF46626">
    <property type="entry name" value="Cytochrome c"/>
    <property type="match status" value="2"/>
</dbReference>
<dbReference type="InterPro" id="IPR026259">
    <property type="entry name" value="MauG/Cytc_peroxidase"/>
</dbReference>
<dbReference type="Proteomes" id="UP000182771">
    <property type="component" value="Unassembled WGS sequence"/>
</dbReference>
<organism evidence="12 13">
    <name type="scientific">Capnocytophaga granulosa</name>
    <dbReference type="NCBI Taxonomy" id="45242"/>
    <lineage>
        <taxon>Bacteria</taxon>
        <taxon>Pseudomonadati</taxon>
        <taxon>Bacteroidota</taxon>
        <taxon>Flavobacteriia</taxon>
        <taxon>Flavobacteriales</taxon>
        <taxon>Flavobacteriaceae</taxon>
        <taxon>Capnocytophaga</taxon>
    </lineage>
</organism>
<evidence type="ECO:0000256" key="5">
    <source>
        <dbReference type="ARBA" id="ARBA00022764"/>
    </source>
</evidence>
<evidence type="ECO:0000256" key="3">
    <source>
        <dbReference type="ARBA" id="ARBA00022723"/>
    </source>
</evidence>
<feature type="binding site" description="covalent" evidence="8">
    <location>
        <position position="221"/>
    </location>
    <ligand>
        <name>heme c</name>
        <dbReference type="ChEBI" id="CHEBI:61717"/>
        <label>2</label>
    </ligand>
</feature>
<dbReference type="InterPro" id="IPR009056">
    <property type="entry name" value="Cyt_c-like_dom"/>
</dbReference>
<feature type="binding site" description="axial binding residue" evidence="9">
    <location>
        <position position="225"/>
    </location>
    <ligand>
        <name>heme c</name>
        <dbReference type="ChEBI" id="CHEBI:61717"/>
        <label>2</label>
    </ligand>
    <ligandPart>
        <name>Fe</name>
        <dbReference type="ChEBI" id="CHEBI:18248"/>
    </ligandPart>
</feature>
<dbReference type="GO" id="GO:0009055">
    <property type="term" value="F:electron transfer activity"/>
    <property type="evidence" value="ECO:0007669"/>
    <property type="project" value="InterPro"/>
</dbReference>
<dbReference type="PROSITE" id="PS51007">
    <property type="entry name" value="CYTC"/>
    <property type="match status" value="2"/>
</dbReference>
<dbReference type="GO" id="GO:0004130">
    <property type="term" value="F:cytochrome-c peroxidase activity"/>
    <property type="evidence" value="ECO:0007669"/>
    <property type="project" value="TreeGrafter"/>
</dbReference>
<evidence type="ECO:0000256" key="7">
    <source>
        <dbReference type="ARBA" id="ARBA00023004"/>
    </source>
</evidence>
<evidence type="ECO:0000256" key="8">
    <source>
        <dbReference type="PIRSR" id="PIRSR000294-1"/>
    </source>
</evidence>
<evidence type="ECO:0000256" key="4">
    <source>
        <dbReference type="ARBA" id="ARBA00022729"/>
    </source>
</evidence>
<dbReference type="PANTHER" id="PTHR30600:SF10">
    <property type="entry name" value="BLL6722 PROTEIN"/>
    <property type="match status" value="1"/>
</dbReference>
<feature type="domain" description="Cytochrome c" evidence="11">
    <location>
        <begin position="208"/>
        <end position="334"/>
    </location>
</feature>
<feature type="chain" id="PRO_5029002234" evidence="10">
    <location>
        <begin position="22"/>
        <end position="342"/>
    </location>
</feature>
<dbReference type="GeneID" id="85017332"/>
<keyword evidence="3 9" id="KW-0479">Metal-binding</keyword>
<feature type="domain" description="Cytochrome c" evidence="11">
    <location>
        <begin position="56"/>
        <end position="157"/>
    </location>
</feature>
<dbReference type="Pfam" id="PF00034">
    <property type="entry name" value="Cytochrom_C"/>
    <property type="match status" value="1"/>
</dbReference>
<dbReference type="PROSITE" id="PS51257">
    <property type="entry name" value="PROKAR_LIPOPROTEIN"/>
    <property type="match status" value="1"/>
</dbReference>
<dbReference type="Pfam" id="PF03150">
    <property type="entry name" value="CCP_MauG"/>
    <property type="match status" value="1"/>
</dbReference>
<dbReference type="GO" id="GO:0046872">
    <property type="term" value="F:metal ion binding"/>
    <property type="evidence" value="ECO:0007669"/>
    <property type="project" value="UniProtKB-KW"/>
</dbReference>